<accession>A0AAF0K1Y8</accession>
<dbReference type="EMBL" id="OQ709222">
    <property type="protein sequence ID" value="WGH21923.1"/>
    <property type="molecule type" value="Genomic_DNA"/>
</dbReference>
<evidence type="ECO:0000313" key="1">
    <source>
        <dbReference type="EMBL" id="WGH21923.1"/>
    </source>
</evidence>
<organism evidence="1 2">
    <name type="scientific">Rhodococcus phage Trogglehumper</name>
    <dbReference type="NCBI Taxonomy" id="3038381"/>
    <lineage>
        <taxon>Viruses</taxon>
        <taxon>Duplodnaviria</taxon>
        <taxon>Heunggongvirae</taxon>
        <taxon>Uroviricota</taxon>
        <taxon>Caudoviricetes</taxon>
        <taxon>Caudoviricetes incertae sedis</taxon>
        <taxon>Trogglehumpervirus</taxon>
        <taxon>Trogglehumpervirus trogglehumper</taxon>
    </lineage>
</organism>
<name>A0AAF0K1Y8_9CAUD</name>
<evidence type="ECO:0000313" key="2">
    <source>
        <dbReference type="Proteomes" id="UP001242841"/>
    </source>
</evidence>
<gene>
    <name evidence="1" type="primary">39</name>
    <name evidence="1" type="ORF">SEA_TROGGLEHUMPER_39</name>
</gene>
<reference evidence="1" key="1">
    <citation type="submission" date="2023-03" db="EMBL/GenBank/DDBJ databases">
        <authorList>
            <person name="Aguilar E."/>
            <person name="Antigua R."/>
            <person name="Antonino C."/>
            <person name="Bisram R."/>
            <person name="Chen J."/>
            <person name="Davilmar B."/>
            <person name="Del R.K."/>
            <person name="Germosen J."/>
            <person name="Hernandez J."/>
            <person name="Kelloggs L."/>
            <person name="Lema C."/>
            <person name="Li J."/>
            <person name="Melendez A."/>
            <person name="Mohammed I."/>
            <person name="Ryan A."/>
            <person name="Singh S."/>
            <person name="Tariq H."/>
            <person name="Golebiewska U.P."/>
            <person name="Russell D.A."/>
            <person name="Jacobs-Sera D."/>
            <person name="Hatfull G.F."/>
        </authorList>
    </citation>
    <scope>NUCLEOTIDE SEQUENCE</scope>
</reference>
<proteinExistence type="predicted"/>
<dbReference type="Proteomes" id="UP001242841">
    <property type="component" value="Segment"/>
</dbReference>
<protein>
    <submittedName>
        <fullName evidence="1">Uncharacterized protein</fullName>
    </submittedName>
</protein>
<keyword evidence="2" id="KW-1185">Reference proteome</keyword>
<sequence>MSHLFSPSAAHFPYNALFSIEEALQELAPHTDPVRKDGVRIYRRPLNGHDEGDSIGIIPVMWNPDPDSVETGRDTGATVATFQRYPFDIQTLVTDPDEIEGIKAHSYFAALVKQTLQFSEILNADLKGMSANLNGSIEVVNGWGVENQTYFSEGSGSFFSFMSRTSFYVDTEIK</sequence>